<protein>
    <submittedName>
        <fullName evidence="3">Nucleoredoxin-like protein 2</fullName>
    </submittedName>
</protein>
<dbReference type="GeneID" id="103605053"/>
<feature type="domain" description="Thioredoxin-like fold" evidence="1">
    <location>
        <begin position="2"/>
        <end position="46"/>
    </location>
</feature>
<reference evidence="3" key="1">
    <citation type="submission" date="2025-08" db="UniProtKB">
        <authorList>
            <consortium name="RefSeq"/>
        </authorList>
    </citation>
    <scope>IDENTIFICATION</scope>
</reference>
<name>A0ABM0S4R6_GALVR</name>
<gene>
    <name evidence="3" type="primary">NXNL2</name>
</gene>
<evidence type="ECO:0000313" key="2">
    <source>
        <dbReference type="Proteomes" id="UP000694923"/>
    </source>
</evidence>
<dbReference type="Gene3D" id="3.40.30.10">
    <property type="entry name" value="Glutaredoxin"/>
    <property type="match status" value="1"/>
</dbReference>
<organism evidence="2 3">
    <name type="scientific">Galeopterus variegatus</name>
    <name type="common">Malayan flying lemur</name>
    <name type="synonym">Cynocephalus variegatus</name>
    <dbReference type="NCBI Taxonomy" id="482537"/>
    <lineage>
        <taxon>Eukaryota</taxon>
        <taxon>Metazoa</taxon>
        <taxon>Chordata</taxon>
        <taxon>Craniata</taxon>
        <taxon>Vertebrata</taxon>
        <taxon>Euteleostomi</taxon>
        <taxon>Mammalia</taxon>
        <taxon>Eutheria</taxon>
        <taxon>Euarchontoglires</taxon>
        <taxon>Dermoptera</taxon>
        <taxon>Cynocephalidae</taxon>
        <taxon>Galeopterus</taxon>
    </lineage>
</organism>
<dbReference type="PANTHER" id="PTHR46762:SF1">
    <property type="entry name" value="NUCLEOREDOXIN-LIKE PROTEIN 2"/>
    <property type="match status" value="1"/>
</dbReference>
<sequence length="78" mass="9191">MRDFMRELHGAWPALPFHDRQRRELKKRYNITALPKLVIVKQNGEVITHRGCKQIRERGLACFQTWVEAAEVLQNFSG</sequence>
<dbReference type="RefSeq" id="XP_008587857.1">
    <property type="nucleotide sequence ID" value="XM_008589635.1"/>
</dbReference>
<proteinExistence type="predicted"/>
<dbReference type="InterPro" id="IPR029519">
    <property type="entry name" value="RdCVF2"/>
</dbReference>
<evidence type="ECO:0000259" key="1">
    <source>
        <dbReference type="Pfam" id="PF13905"/>
    </source>
</evidence>
<evidence type="ECO:0000313" key="3">
    <source>
        <dbReference type="RefSeq" id="XP_008587857.1"/>
    </source>
</evidence>
<dbReference type="PANTHER" id="PTHR46762">
    <property type="entry name" value="NUCLEOREDOXIN-LIKE PROTEIN 2"/>
    <property type="match status" value="1"/>
</dbReference>
<dbReference type="InterPro" id="IPR012336">
    <property type="entry name" value="Thioredoxin-like_fold"/>
</dbReference>
<keyword evidence="2" id="KW-1185">Reference proteome</keyword>
<accession>A0ABM0S4R6</accession>
<dbReference type="Proteomes" id="UP000694923">
    <property type="component" value="Unplaced"/>
</dbReference>
<dbReference type="Pfam" id="PF13905">
    <property type="entry name" value="Thioredoxin_8"/>
    <property type="match status" value="1"/>
</dbReference>